<gene>
    <name evidence="4" type="ORF">PACLA_8A075668</name>
</gene>
<dbReference type="InterPro" id="IPR002048">
    <property type="entry name" value="EF_hand_dom"/>
</dbReference>
<dbReference type="Pfam" id="PF13499">
    <property type="entry name" value="EF-hand_7"/>
    <property type="match status" value="2"/>
</dbReference>
<dbReference type="InterPro" id="IPR011992">
    <property type="entry name" value="EF-hand-dom_pair"/>
</dbReference>
<protein>
    <submittedName>
        <fullName evidence="4">Calcyphosin isoform X1</fullName>
    </submittedName>
</protein>
<dbReference type="PANTHER" id="PTHR34524">
    <property type="entry name" value="CALCYPHOSIN"/>
    <property type="match status" value="1"/>
</dbReference>
<accession>A0A6S7LKY0</accession>
<keyword evidence="1" id="KW-0479">Metal-binding</keyword>
<proteinExistence type="predicted"/>
<dbReference type="GO" id="GO:0005509">
    <property type="term" value="F:calcium ion binding"/>
    <property type="evidence" value="ECO:0007669"/>
    <property type="project" value="InterPro"/>
</dbReference>
<dbReference type="OrthoDB" id="444540at2759"/>
<name>A0A6S7LKY0_PARCT</name>
<organism evidence="4 5">
    <name type="scientific">Paramuricea clavata</name>
    <name type="common">Red gorgonian</name>
    <name type="synonym">Violescent sea-whip</name>
    <dbReference type="NCBI Taxonomy" id="317549"/>
    <lineage>
        <taxon>Eukaryota</taxon>
        <taxon>Metazoa</taxon>
        <taxon>Cnidaria</taxon>
        <taxon>Anthozoa</taxon>
        <taxon>Octocorallia</taxon>
        <taxon>Malacalcyonacea</taxon>
        <taxon>Plexauridae</taxon>
        <taxon>Paramuricea</taxon>
    </lineage>
</organism>
<keyword evidence="3" id="KW-0106">Calcium</keyword>
<dbReference type="FunFam" id="1.10.238.10:FF:000178">
    <property type="entry name" value="Calmodulin-2 A"/>
    <property type="match status" value="1"/>
</dbReference>
<sequence length="209" mass="24138">MASTNRHEREMLSKAKKAYESTSDPIEKLRLACLSRGSSGIKGLGRVFKIMDDDGNRTLDYNEFKKGLRDYGLYLEPKEVKNVFEAFDKDGSGNLDFDEFLVTLRPPMSNARKRVINEAFKKLDKTGDGNITIEDLRGVYNVKHHPKYRNGEWTEEQCFRTFLDSFDSPDDKDGRITMDEFLNYYSGVSASIDNDAYFDLMMRNAYKLK</sequence>
<evidence type="ECO:0000256" key="3">
    <source>
        <dbReference type="ARBA" id="ARBA00022837"/>
    </source>
</evidence>
<dbReference type="InterPro" id="IPR018247">
    <property type="entry name" value="EF_Hand_1_Ca_BS"/>
</dbReference>
<evidence type="ECO:0000256" key="2">
    <source>
        <dbReference type="ARBA" id="ARBA00022737"/>
    </source>
</evidence>
<reference evidence="4" key="1">
    <citation type="submission" date="2020-04" db="EMBL/GenBank/DDBJ databases">
        <authorList>
            <person name="Alioto T."/>
            <person name="Alioto T."/>
            <person name="Gomez Garrido J."/>
        </authorList>
    </citation>
    <scope>NUCLEOTIDE SEQUENCE</scope>
    <source>
        <strain evidence="4">A484AB</strain>
    </source>
</reference>
<dbReference type="AlphaFoldDB" id="A0A6S7LKY0"/>
<evidence type="ECO:0000313" key="4">
    <source>
        <dbReference type="EMBL" id="CAB4033959.1"/>
    </source>
</evidence>
<comment type="caution">
    <text evidence="4">The sequence shown here is derived from an EMBL/GenBank/DDBJ whole genome shotgun (WGS) entry which is preliminary data.</text>
</comment>
<dbReference type="EMBL" id="CACRXK020019698">
    <property type="protein sequence ID" value="CAB4033959.1"/>
    <property type="molecule type" value="Genomic_DNA"/>
</dbReference>
<evidence type="ECO:0000313" key="5">
    <source>
        <dbReference type="Proteomes" id="UP001152795"/>
    </source>
</evidence>
<dbReference type="GO" id="GO:0043226">
    <property type="term" value="C:organelle"/>
    <property type="evidence" value="ECO:0007669"/>
    <property type="project" value="UniProtKB-ARBA"/>
</dbReference>
<dbReference type="Gene3D" id="1.10.238.10">
    <property type="entry name" value="EF-hand"/>
    <property type="match status" value="2"/>
</dbReference>
<dbReference type="Proteomes" id="UP001152795">
    <property type="component" value="Unassembled WGS sequence"/>
</dbReference>
<keyword evidence="2" id="KW-0677">Repeat</keyword>
<dbReference type="PROSITE" id="PS50222">
    <property type="entry name" value="EF_HAND_2"/>
    <property type="match status" value="3"/>
</dbReference>
<dbReference type="PANTHER" id="PTHR34524:SF6">
    <property type="entry name" value="CALCYPHOSINE LIKE"/>
    <property type="match status" value="1"/>
</dbReference>
<dbReference type="PROSITE" id="PS00018">
    <property type="entry name" value="EF_HAND_1"/>
    <property type="match status" value="2"/>
</dbReference>
<keyword evidence="5" id="KW-1185">Reference proteome</keyword>
<dbReference type="InterPro" id="IPR051581">
    <property type="entry name" value="Ca-bind"/>
</dbReference>
<evidence type="ECO:0000256" key="1">
    <source>
        <dbReference type="ARBA" id="ARBA00022723"/>
    </source>
</evidence>
<dbReference type="SMART" id="SM00054">
    <property type="entry name" value="EFh"/>
    <property type="match status" value="4"/>
</dbReference>
<dbReference type="SUPFAM" id="SSF47473">
    <property type="entry name" value="EF-hand"/>
    <property type="match status" value="1"/>
</dbReference>